<evidence type="ECO:0000313" key="1">
    <source>
        <dbReference type="EMBL" id="KAJ9052100.1"/>
    </source>
</evidence>
<organism evidence="1 2">
    <name type="scientific">Entomophthora muscae</name>
    <dbReference type="NCBI Taxonomy" id="34485"/>
    <lineage>
        <taxon>Eukaryota</taxon>
        <taxon>Fungi</taxon>
        <taxon>Fungi incertae sedis</taxon>
        <taxon>Zoopagomycota</taxon>
        <taxon>Entomophthoromycotina</taxon>
        <taxon>Entomophthoromycetes</taxon>
        <taxon>Entomophthorales</taxon>
        <taxon>Entomophthoraceae</taxon>
        <taxon>Entomophthora</taxon>
    </lineage>
</organism>
<dbReference type="EMBL" id="QTSX02006798">
    <property type="protein sequence ID" value="KAJ9052100.1"/>
    <property type="molecule type" value="Genomic_DNA"/>
</dbReference>
<accession>A0ACC2RPV8</accession>
<protein>
    <submittedName>
        <fullName evidence="1">Uncharacterized protein</fullName>
    </submittedName>
</protein>
<reference evidence="1" key="1">
    <citation type="submission" date="2022-04" db="EMBL/GenBank/DDBJ databases">
        <title>Genome of the entomopathogenic fungus Entomophthora muscae.</title>
        <authorList>
            <person name="Elya C."/>
            <person name="Lovett B.R."/>
            <person name="Lee E."/>
            <person name="Macias A.M."/>
            <person name="Hajek A.E."/>
            <person name="De Bivort B.L."/>
            <person name="Kasson M.T."/>
            <person name="De Fine Licht H.H."/>
            <person name="Stajich J.E."/>
        </authorList>
    </citation>
    <scope>NUCLEOTIDE SEQUENCE</scope>
    <source>
        <strain evidence="1">Berkeley</strain>
    </source>
</reference>
<comment type="caution">
    <text evidence="1">The sequence shown here is derived from an EMBL/GenBank/DDBJ whole genome shotgun (WGS) entry which is preliminary data.</text>
</comment>
<keyword evidence="2" id="KW-1185">Reference proteome</keyword>
<proteinExistence type="predicted"/>
<name>A0ACC2RPV8_9FUNG</name>
<evidence type="ECO:0000313" key="2">
    <source>
        <dbReference type="Proteomes" id="UP001165960"/>
    </source>
</evidence>
<sequence>MISSHSASRMSLLNLAKRSFAAVRLSSELRCTYATRSFFVGNLAWATTEDQLSSHFQRKVRVHSVKLPKDSLNRGRGFGFIEVEEEDYQKAFSEFNETEFNGRLIHIKEANNEKPTY</sequence>
<dbReference type="Proteomes" id="UP001165960">
    <property type="component" value="Unassembled WGS sequence"/>
</dbReference>
<gene>
    <name evidence="1" type="ORF">DSO57_1037548</name>
</gene>